<dbReference type="GO" id="GO:0003677">
    <property type="term" value="F:DNA binding"/>
    <property type="evidence" value="ECO:0007669"/>
    <property type="project" value="InterPro"/>
</dbReference>
<dbReference type="InterPro" id="IPR000330">
    <property type="entry name" value="SNF2_N"/>
</dbReference>
<proteinExistence type="predicted"/>
<keyword evidence="1" id="KW-0378">Hydrolase</keyword>
<evidence type="ECO:0000259" key="2">
    <source>
        <dbReference type="PROSITE" id="PS51192"/>
    </source>
</evidence>
<dbReference type="OrthoDB" id="5857104at2759"/>
<sequence length="1679" mass="194731">MDQSMQNRTKKFLQLLKNNAQNEAFVQLVTDNLKLEIQQRPWKLLRILDFITNDLPRSNSDFTRLKINESGLLRCVIGDSGKPLEQLANVSNEQKVLQGLLDRINSITDDQKRSKYIQRLNESILTLKFDNEIEIEEISNLKLNYIQLSDILKNNREFFKDLISNYQPLLSDLTFNQSDIKKEGKDEIKQMVMESIGGFKTDKIKLSDLIDESFFDDIEDQNNCQSAKKDKNADKNPVSILIENLKRNSYQSIIDLRSLMTKRLKTDNVKNPSHRFILMSPQLALALEFIQNLVNQDWKIRQSAASILKNILKSCISSKIELSYYIAQITNQEEGYQIVTQVKIQPESLGLMILPLLLIFLMKDQFNDFEELKVLTPAREEGIELLLMLLQIKGDKIQNEISILIQQLPVILKAVEVDTWPSRYNFFLLLKGLTKTNSVQIFQMFNRVLIESLLKVEEEVMILVTELIQSMLDQYIQQPGYEKQLSQLILNLQQNLKQSDEIESSSISVFQLINYIMDTVPYLRYLTFDDDEVMIIFQLTLQSIVMEKSPMLVKALFMNLQGLLSYFSVLTWLYTYHLQSFETFMFFESKNFESINRDYYQIVFRPTTSNEIQEFYEEYLDNAINQMIVINDEAIGIYQFTELDRLQQSLQILFNLTQKNQLEQPLVMIQQLNLLLNQCYQDLRLVNIHGIQQHLEFMTQVFGTIQIPEIYECFSELMMLFTSLIRYASQISSRVKSLSAIIHIQLVELNELPTGLTSQLNNLIKPILSQSKSETIEFIQEICSIYMVKLINLLFQKNKSKPAQQILLVLTKSLEQYKDDEIQDRGTKFVICQLIKTVDNIFTAYNGYMSNYLVQQLTVENSDKWVKFTFFLLQELKSSKKNLLNYCQQSMIISEQITTISGVWSNTIPQQQNNQSLITFEKFMPNLIKIAFEIFPEIQIRLISNLVARMEQKQKIAFQALIDLIETKNNDLMKFIPVFIIPVIQNIQYSGRIFNDDKQITLILASLLSLLPLNLVQISELSQSMNQNNQGDQIIQQKDPFLEQLQNQASEGYRFLQTFVNNQMVTQYQIDIKVKAQLRDYQKQGINWMATLGRYNLNCALCDDMGLGKTLQSLTVVMNESQKLKKLGKKPVNLIVCPTTITHNWFAEVQKFFDGVKAVVFEGSPQVKQKIIQQIQTYDIVIISYEKLRNEIKQFQEKDFFYLILDEAHIIKNSKAKITIAVKSIKADKKLALTGTPLQNRVSELWSIFDFLMPGFLEQEQVFNKKYNQYLTSNIKKLSENLEETQAFLDALKSLKKRIQPFILRRTKDQVLKELPPKIIQDVICQMTNFQEYTHSLIEKNHPITQQLQQVESQKGKPSQQLGKQILQNLILHRKVCNHPMFVAKEFSQDKNIMKHLGKKTEQELLSYENSGKLIGLYDKLVECEIIQEKKTETQTREESKSSHQGVDFESGTNGSMLFDLASTSLSLEEKRIQDQNNRHRVLIFCQMTSYLKVIVDSILKRFNVSYLELLSSHTPKQRVEMCNQFNQDPSISVLILTTQVGGLGLNLTGADTVIFAEHDWNPMKDLQAIDRAHRIGQTKQVCVYRLIVKDTIEEKIMGLQRFKENLAKSLVQAKGAMKEEASNLEMSELLNSFQEHSAFQDGSSGQKGKSKGQPIEIVEDKLISNLDEIWKGENFENF</sequence>
<gene>
    <name evidence="4" type="primary">Contig1813.g1966</name>
    <name evidence="4" type="ORF">STYLEM_5485</name>
</gene>
<dbReference type="GO" id="GO:0016887">
    <property type="term" value="F:ATP hydrolysis activity"/>
    <property type="evidence" value="ECO:0007669"/>
    <property type="project" value="InterPro"/>
</dbReference>
<dbReference type="InterPro" id="IPR049730">
    <property type="entry name" value="SNF2/RAD54-like_C"/>
</dbReference>
<dbReference type="PANTHER" id="PTHR36498">
    <property type="entry name" value="TATA-BINDING PROTEIN-ASSOCIATED FACTOR 172"/>
    <property type="match status" value="1"/>
</dbReference>
<dbReference type="InterPro" id="IPR027417">
    <property type="entry name" value="P-loop_NTPase"/>
</dbReference>
<keyword evidence="5" id="KW-1185">Reference proteome</keyword>
<dbReference type="GO" id="GO:0005524">
    <property type="term" value="F:ATP binding"/>
    <property type="evidence" value="ECO:0007669"/>
    <property type="project" value="InterPro"/>
</dbReference>
<dbReference type="InParanoid" id="A0A078A6Y0"/>
<dbReference type="PROSITE" id="PS51194">
    <property type="entry name" value="HELICASE_CTER"/>
    <property type="match status" value="1"/>
</dbReference>
<feature type="domain" description="Helicase ATP-binding" evidence="2">
    <location>
        <begin position="1090"/>
        <end position="1255"/>
    </location>
</feature>
<dbReference type="InterPro" id="IPR001650">
    <property type="entry name" value="Helicase_C-like"/>
</dbReference>
<dbReference type="GO" id="GO:0017025">
    <property type="term" value="F:TBP-class protein binding"/>
    <property type="evidence" value="ECO:0007669"/>
    <property type="project" value="InterPro"/>
</dbReference>
<dbReference type="SMART" id="SM00490">
    <property type="entry name" value="HELICc"/>
    <property type="match status" value="1"/>
</dbReference>
<dbReference type="InterPro" id="IPR014001">
    <property type="entry name" value="Helicase_ATP-bd"/>
</dbReference>
<name>A0A078A6Y0_STYLE</name>
<dbReference type="PROSITE" id="PS51192">
    <property type="entry name" value="HELICASE_ATP_BIND_1"/>
    <property type="match status" value="1"/>
</dbReference>
<evidence type="ECO:0000313" key="4">
    <source>
        <dbReference type="EMBL" id="CDW76484.1"/>
    </source>
</evidence>
<dbReference type="InterPro" id="IPR038718">
    <property type="entry name" value="SNF2-like_sf"/>
</dbReference>
<dbReference type="SUPFAM" id="SSF52540">
    <property type="entry name" value="P-loop containing nucleoside triphosphate hydrolases"/>
    <property type="match status" value="2"/>
</dbReference>
<evidence type="ECO:0000256" key="1">
    <source>
        <dbReference type="ARBA" id="ARBA00022801"/>
    </source>
</evidence>
<dbReference type="CDD" id="cd18793">
    <property type="entry name" value="SF2_C_SNF"/>
    <property type="match status" value="1"/>
</dbReference>
<dbReference type="InterPro" id="IPR044972">
    <property type="entry name" value="Mot1"/>
</dbReference>
<protein>
    <submittedName>
        <fullName evidence="4">Snf2 chromatin remodeling protein</fullName>
    </submittedName>
</protein>
<accession>A0A078A6Y0</accession>
<dbReference type="Pfam" id="PF00176">
    <property type="entry name" value="SNF2-rel_dom"/>
    <property type="match status" value="1"/>
</dbReference>
<dbReference type="Proteomes" id="UP000039865">
    <property type="component" value="Unassembled WGS sequence"/>
</dbReference>
<dbReference type="Gene3D" id="3.40.50.10810">
    <property type="entry name" value="Tandem AAA-ATPase domain"/>
    <property type="match status" value="1"/>
</dbReference>
<evidence type="ECO:0000259" key="3">
    <source>
        <dbReference type="PROSITE" id="PS51194"/>
    </source>
</evidence>
<reference evidence="4 5" key="1">
    <citation type="submission" date="2014-06" db="EMBL/GenBank/DDBJ databases">
        <authorList>
            <person name="Swart Estienne"/>
        </authorList>
    </citation>
    <scope>NUCLEOTIDE SEQUENCE [LARGE SCALE GENOMIC DNA]</scope>
    <source>
        <strain evidence="4 5">130c</strain>
    </source>
</reference>
<dbReference type="Gene3D" id="3.40.50.300">
    <property type="entry name" value="P-loop containing nucleotide triphosphate hydrolases"/>
    <property type="match status" value="1"/>
</dbReference>
<feature type="domain" description="Helicase C-terminal" evidence="3">
    <location>
        <begin position="1460"/>
        <end position="1622"/>
    </location>
</feature>
<dbReference type="SMART" id="SM00487">
    <property type="entry name" value="DEXDc"/>
    <property type="match status" value="1"/>
</dbReference>
<organism evidence="4 5">
    <name type="scientific">Stylonychia lemnae</name>
    <name type="common">Ciliate</name>
    <dbReference type="NCBI Taxonomy" id="5949"/>
    <lineage>
        <taxon>Eukaryota</taxon>
        <taxon>Sar</taxon>
        <taxon>Alveolata</taxon>
        <taxon>Ciliophora</taxon>
        <taxon>Intramacronucleata</taxon>
        <taxon>Spirotrichea</taxon>
        <taxon>Stichotrichia</taxon>
        <taxon>Sporadotrichida</taxon>
        <taxon>Oxytrichidae</taxon>
        <taxon>Stylonychinae</taxon>
        <taxon>Stylonychia</taxon>
    </lineage>
</organism>
<dbReference type="Pfam" id="PF00271">
    <property type="entry name" value="Helicase_C"/>
    <property type="match status" value="1"/>
</dbReference>
<dbReference type="PANTHER" id="PTHR36498:SF1">
    <property type="entry name" value="TATA-BINDING PROTEIN-ASSOCIATED FACTOR 172"/>
    <property type="match status" value="1"/>
</dbReference>
<dbReference type="EMBL" id="CCKQ01005316">
    <property type="protein sequence ID" value="CDW76484.1"/>
    <property type="molecule type" value="Genomic_DNA"/>
</dbReference>
<evidence type="ECO:0000313" key="5">
    <source>
        <dbReference type="Proteomes" id="UP000039865"/>
    </source>
</evidence>